<evidence type="ECO:0000256" key="5">
    <source>
        <dbReference type="ARBA" id="ARBA00023251"/>
    </source>
</evidence>
<evidence type="ECO:0000256" key="2">
    <source>
        <dbReference type="ARBA" id="ARBA00022692"/>
    </source>
</evidence>
<dbReference type="InterPro" id="IPR047817">
    <property type="entry name" value="ABC2_TM_bact-type"/>
</dbReference>
<comment type="subcellular location">
    <subcellularLocation>
        <location evidence="6">Cell membrane</location>
        <topology evidence="6">Multi-pass membrane protein</topology>
    </subcellularLocation>
    <subcellularLocation>
        <location evidence="1">Membrane</location>
        <topology evidence="1">Multi-pass membrane protein</topology>
    </subcellularLocation>
</comment>
<dbReference type="PANTHER" id="PTHR43229:SF2">
    <property type="entry name" value="NODULATION PROTEIN J"/>
    <property type="match status" value="1"/>
</dbReference>
<sequence>MTTSGDTTRMHRPEVADPFASIPMAEVITHIGVRKTLADTATMARRGLLKFKHTPQHLVDVIVVPVVFTVMFAGIFGGAIAGRVGDYLPLLVPGVMVNVTITSTVVVGMQLREDIDRGVFDRFVSLPISRLAPLSGILVASILRYLLAVSITLGVGIVMGYRPHSVPGVTVAVVLVVFSAFALSWLFALLGVLFTKAAAVQGVSALFLTALGFTSNAFVPTQTMPGWMRPVAEVNPISQLVGAARGLANEGVVNVHVGWALLGSVLLIAILAPLTVRTYLRRL</sequence>
<dbReference type="AlphaFoldDB" id="A0A1N7DZR6"/>
<dbReference type="PANTHER" id="PTHR43229">
    <property type="entry name" value="NODULATION PROTEIN J"/>
    <property type="match status" value="1"/>
</dbReference>
<feature type="transmembrane region" description="Helical" evidence="6">
    <location>
        <begin position="200"/>
        <end position="219"/>
    </location>
</feature>
<evidence type="ECO:0000256" key="6">
    <source>
        <dbReference type="RuleBase" id="RU361157"/>
    </source>
</evidence>
<dbReference type="PIRSF" id="PIRSF006648">
    <property type="entry name" value="DrrB"/>
    <property type="match status" value="1"/>
</dbReference>
<dbReference type="RefSeq" id="WP_076477129.1">
    <property type="nucleotide sequence ID" value="NZ_FTNT01000002.1"/>
</dbReference>
<dbReference type="InterPro" id="IPR000412">
    <property type="entry name" value="ABC_2_transport"/>
</dbReference>
<feature type="domain" description="ABC transmembrane type-2" evidence="7">
    <location>
        <begin position="56"/>
        <end position="282"/>
    </location>
</feature>
<keyword evidence="3 6" id="KW-1133">Transmembrane helix</keyword>
<dbReference type="Proteomes" id="UP000186218">
    <property type="component" value="Unassembled WGS sequence"/>
</dbReference>
<dbReference type="InterPro" id="IPR013525">
    <property type="entry name" value="ABC2_TM"/>
</dbReference>
<keyword evidence="6" id="KW-0813">Transport</keyword>
<dbReference type="InterPro" id="IPR051784">
    <property type="entry name" value="Nod_factor_ABC_transporter"/>
</dbReference>
<evidence type="ECO:0000313" key="8">
    <source>
        <dbReference type="EMBL" id="SIR81286.1"/>
    </source>
</evidence>
<feature type="transmembrane region" description="Helical" evidence="6">
    <location>
        <begin position="87"/>
        <end position="111"/>
    </location>
</feature>
<evidence type="ECO:0000256" key="4">
    <source>
        <dbReference type="ARBA" id="ARBA00023136"/>
    </source>
</evidence>
<dbReference type="Pfam" id="PF01061">
    <property type="entry name" value="ABC2_membrane"/>
    <property type="match status" value="1"/>
</dbReference>
<proteinExistence type="inferred from homology"/>
<organism evidence="8 9">
    <name type="scientific">Williamsia sterculiae</name>
    <dbReference type="NCBI Taxonomy" id="1344003"/>
    <lineage>
        <taxon>Bacteria</taxon>
        <taxon>Bacillati</taxon>
        <taxon>Actinomycetota</taxon>
        <taxon>Actinomycetes</taxon>
        <taxon>Mycobacteriales</taxon>
        <taxon>Nocardiaceae</taxon>
        <taxon>Williamsia</taxon>
    </lineage>
</organism>
<feature type="transmembrane region" description="Helical" evidence="6">
    <location>
        <begin position="257"/>
        <end position="280"/>
    </location>
</feature>
<dbReference type="PROSITE" id="PS51012">
    <property type="entry name" value="ABC_TM2"/>
    <property type="match status" value="1"/>
</dbReference>
<keyword evidence="6" id="KW-1003">Cell membrane</keyword>
<comment type="similarity">
    <text evidence="6">Belongs to the ABC-2 integral membrane protein family.</text>
</comment>
<protein>
    <recommendedName>
        <fullName evidence="6">Transport permease protein</fullName>
    </recommendedName>
</protein>
<accession>A0A1N7DZR6</accession>
<dbReference type="OrthoDB" id="9255971at2"/>
<reference evidence="8 9" key="1">
    <citation type="submission" date="2017-01" db="EMBL/GenBank/DDBJ databases">
        <authorList>
            <person name="Mah S.A."/>
            <person name="Swanson W.J."/>
            <person name="Moy G.W."/>
            <person name="Vacquier V.D."/>
        </authorList>
    </citation>
    <scope>NUCLEOTIDE SEQUENCE [LARGE SCALE GENOMIC DNA]</scope>
    <source>
        <strain evidence="8 9">CPCC 203464</strain>
    </source>
</reference>
<keyword evidence="5" id="KW-0046">Antibiotic resistance</keyword>
<keyword evidence="2 6" id="KW-0812">Transmembrane</keyword>
<feature type="transmembrane region" description="Helical" evidence="6">
    <location>
        <begin position="171"/>
        <end position="193"/>
    </location>
</feature>
<dbReference type="GO" id="GO:0140359">
    <property type="term" value="F:ABC-type transporter activity"/>
    <property type="evidence" value="ECO:0007669"/>
    <property type="project" value="InterPro"/>
</dbReference>
<dbReference type="GO" id="GO:0046677">
    <property type="term" value="P:response to antibiotic"/>
    <property type="evidence" value="ECO:0007669"/>
    <property type="project" value="UniProtKB-KW"/>
</dbReference>
<dbReference type="STRING" id="1344003.SAMN05445060_1044"/>
<dbReference type="EMBL" id="FTNT01000002">
    <property type="protein sequence ID" value="SIR81286.1"/>
    <property type="molecule type" value="Genomic_DNA"/>
</dbReference>
<gene>
    <name evidence="8" type="ORF">SAMN05445060_1044</name>
</gene>
<evidence type="ECO:0000256" key="1">
    <source>
        <dbReference type="ARBA" id="ARBA00004141"/>
    </source>
</evidence>
<keyword evidence="4 6" id="KW-0472">Membrane</keyword>
<feature type="transmembrane region" description="Helical" evidence="6">
    <location>
        <begin position="131"/>
        <end position="159"/>
    </location>
</feature>
<evidence type="ECO:0000259" key="7">
    <source>
        <dbReference type="PROSITE" id="PS51012"/>
    </source>
</evidence>
<name>A0A1N7DZR6_9NOCA</name>
<feature type="transmembrane region" description="Helical" evidence="6">
    <location>
        <begin position="58"/>
        <end position="81"/>
    </location>
</feature>
<keyword evidence="9" id="KW-1185">Reference proteome</keyword>
<evidence type="ECO:0000313" key="9">
    <source>
        <dbReference type="Proteomes" id="UP000186218"/>
    </source>
</evidence>
<dbReference type="GO" id="GO:0043190">
    <property type="term" value="C:ATP-binding cassette (ABC) transporter complex"/>
    <property type="evidence" value="ECO:0007669"/>
    <property type="project" value="InterPro"/>
</dbReference>
<evidence type="ECO:0000256" key="3">
    <source>
        <dbReference type="ARBA" id="ARBA00022989"/>
    </source>
</evidence>